<organism evidence="2 3">
    <name type="scientific">Rhodotorula paludigena</name>
    <dbReference type="NCBI Taxonomy" id="86838"/>
    <lineage>
        <taxon>Eukaryota</taxon>
        <taxon>Fungi</taxon>
        <taxon>Dikarya</taxon>
        <taxon>Basidiomycota</taxon>
        <taxon>Pucciniomycotina</taxon>
        <taxon>Microbotryomycetes</taxon>
        <taxon>Sporidiobolales</taxon>
        <taxon>Sporidiobolaceae</taxon>
        <taxon>Rhodotorula</taxon>
    </lineage>
</organism>
<dbReference type="Proteomes" id="UP001342314">
    <property type="component" value="Unassembled WGS sequence"/>
</dbReference>
<name>A0AAV5GK87_9BASI</name>
<proteinExistence type="predicted"/>
<dbReference type="AlphaFoldDB" id="A0AAV5GK87"/>
<sequence>MGGTQTKRRRSSGSTGAEAALGDEGTPIPFDECTLVPRWSRLRFSDFEPFLHLDRFVEPAWSDSYLQYQLEFFHACAPRELWANEPGRHTRKPDLPTLASEIVRFQPDKDALATAIPPLHPAPNRPSLSDKAMRKLQGMAHVLAWVLDLSDVSVDEVFGFAQTAPPAVYALIREFAPVSNCKTLVWHASTELHLHLTNLRHPTPHESAALTLLIWLAQSSLERPVDRSHLFFAFPDGSRRIGRSGEKPWEWWFARAGRGASCDAARLDAWEKETLEREEWPV</sequence>
<evidence type="ECO:0000256" key="1">
    <source>
        <dbReference type="SAM" id="MobiDB-lite"/>
    </source>
</evidence>
<reference evidence="2 3" key="1">
    <citation type="submission" date="2021-12" db="EMBL/GenBank/DDBJ databases">
        <title>High titer production of polyol ester of fatty acids by Rhodotorula paludigena BS15 towards product separation-free biomass refinery.</title>
        <authorList>
            <person name="Mano J."/>
            <person name="Ono H."/>
            <person name="Tanaka T."/>
            <person name="Naito K."/>
            <person name="Sushida H."/>
            <person name="Ike M."/>
            <person name="Tokuyasu K."/>
            <person name="Kitaoka M."/>
        </authorList>
    </citation>
    <scope>NUCLEOTIDE SEQUENCE [LARGE SCALE GENOMIC DNA]</scope>
    <source>
        <strain evidence="2 3">BS15</strain>
    </source>
</reference>
<feature type="compositionally biased region" description="Basic residues" evidence="1">
    <location>
        <begin position="1"/>
        <end position="11"/>
    </location>
</feature>
<feature type="region of interest" description="Disordered" evidence="1">
    <location>
        <begin position="1"/>
        <end position="25"/>
    </location>
</feature>
<dbReference type="EMBL" id="BQKY01000012">
    <property type="protein sequence ID" value="GJN92751.1"/>
    <property type="molecule type" value="Genomic_DNA"/>
</dbReference>
<comment type="caution">
    <text evidence="2">The sequence shown here is derived from an EMBL/GenBank/DDBJ whole genome shotgun (WGS) entry which is preliminary data.</text>
</comment>
<evidence type="ECO:0000313" key="2">
    <source>
        <dbReference type="EMBL" id="GJN92751.1"/>
    </source>
</evidence>
<accession>A0AAV5GK87</accession>
<keyword evidence="3" id="KW-1185">Reference proteome</keyword>
<protein>
    <submittedName>
        <fullName evidence="2">Uncharacterized protein</fullName>
    </submittedName>
</protein>
<evidence type="ECO:0000313" key="3">
    <source>
        <dbReference type="Proteomes" id="UP001342314"/>
    </source>
</evidence>
<gene>
    <name evidence="2" type="ORF">Rhopal_005789-T1</name>
</gene>